<dbReference type="PROSITE" id="PS51257">
    <property type="entry name" value="PROKAR_LIPOPROTEIN"/>
    <property type="match status" value="1"/>
</dbReference>
<sequence>MIRARFLMPAMLALGLAACASAPMHYYTLVPPADATAAPATAPFQFELLPVGVPAQVDQPQLVVRQGGQGVAVLDGERWIAPLPDEVRAALSADLARALGAQDASGLPASGQPRLRIRVDLRRFDSVPGAYALVEAVWSVRSLQGGGTASCTSRLREPVGDGYAALVQGHQQALAALAEQIAGVARAAAAGGMPACPAG</sequence>
<protein>
    <recommendedName>
        <fullName evidence="2">ABC-type transport auxiliary lipoprotein component domain-containing protein</fullName>
    </recommendedName>
</protein>
<evidence type="ECO:0000313" key="3">
    <source>
        <dbReference type="EMBL" id="PWK92080.1"/>
    </source>
</evidence>
<feature type="chain" id="PRO_5016407676" description="ABC-type transport auxiliary lipoprotein component domain-containing protein" evidence="1">
    <location>
        <begin position="23"/>
        <end position="199"/>
    </location>
</feature>
<evidence type="ECO:0000313" key="4">
    <source>
        <dbReference type="Proteomes" id="UP000245812"/>
    </source>
</evidence>
<reference evidence="3 4" key="1">
    <citation type="submission" date="2018-05" db="EMBL/GenBank/DDBJ databases">
        <title>Genomic Encyclopedia of Type Strains, Phase IV (KMG-IV): sequencing the most valuable type-strain genomes for metagenomic binning, comparative biology and taxonomic classification.</title>
        <authorList>
            <person name="Goeker M."/>
        </authorList>
    </citation>
    <scope>NUCLEOTIDE SEQUENCE [LARGE SCALE GENOMIC DNA]</scope>
    <source>
        <strain evidence="3 4">DSM 14263</strain>
    </source>
</reference>
<dbReference type="SUPFAM" id="SSF159594">
    <property type="entry name" value="XCC0632-like"/>
    <property type="match status" value="1"/>
</dbReference>
<dbReference type="EMBL" id="QGHC01000003">
    <property type="protein sequence ID" value="PWK92080.1"/>
    <property type="molecule type" value="Genomic_DNA"/>
</dbReference>
<feature type="domain" description="ABC-type transport auxiliary lipoprotein component" evidence="2">
    <location>
        <begin position="27"/>
        <end position="182"/>
    </location>
</feature>
<dbReference type="AlphaFoldDB" id="A0A316IGZ8"/>
<dbReference type="RefSeq" id="WP_109722656.1">
    <property type="nucleotide sequence ID" value="NZ_MSZV01000061.1"/>
</dbReference>
<feature type="signal peptide" evidence="1">
    <location>
        <begin position="1"/>
        <end position="22"/>
    </location>
</feature>
<dbReference type="Proteomes" id="UP000245812">
    <property type="component" value="Unassembled WGS sequence"/>
</dbReference>
<dbReference type="OrthoDB" id="5949767at2"/>
<accession>A0A316IGZ8</accession>
<keyword evidence="4" id="KW-1185">Reference proteome</keyword>
<proteinExistence type="predicted"/>
<dbReference type="Pfam" id="PF03886">
    <property type="entry name" value="ABC_trans_aux"/>
    <property type="match status" value="1"/>
</dbReference>
<keyword evidence="1" id="KW-0732">Signal</keyword>
<comment type="caution">
    <text evidence="3">The sequence shown here is derived from an EMBL/GenBank/DDBJ whole genome shotgun (WGS) entry which is preliminary data.</text>
</comment>
<dbReference type="Gene3D" id="3.40.50.10610">
    <property type="entry name" value="ABC-type transport auxiliary lipoprotein component"/>
    <property type="match status" value="1"/>
</dbReference>
<dbReference type="InterPro" id="IPR005586">
    <property type="entry name" value="ABC_trans_aux"/>
</dbReference>
<organism evidence="3 4">
    <name type="scientific">Fulvimonas soli</name>
    <dbReference type="NCBI Taxonomy" id="155197"/>
    <lineage>
        <taxon>Bacteria</taxon>
        <taxon>Pseudomonadati</taxon>
        <taxon>Pseudomonadota</taxon>
        <taxon>Gammaproteobacteria</taxon>
        <taxon>Lysobacterales</taxon>
        <taxon>Rhodanobacteraceae</taxon>
        <taxon>Fulvimonas</taxon>
    </lineage>
</organism>
<gene>
    <name evidence="3" type="ORF">C7456_103199</name>
</gene>
<evidence type="ECO:0000259" key="2">
    <source>
        <dbReference type="Pfam" id="PF03886"/>
    </source>
</evidence>
<evidence type="ECO:0000256" key="1">
    <source>
        <dbReference type="SAM" id="SignalP"/>
    </source>
</evidence>
<name>A0A316IGZ8_9GAMM</name>